<organism evidence="4 5">
    <name type="scientific">Tegillarca granosa</name>
    <name type="common">Malaysian cockle</name>
    <name type="synonym">Anadara granosa</name>
    <dbReference type="NCBI Taxonomy" id="220873"/>
    <lineage>
        <taxon>Eukaryota</taxon>
        <taxon>Metazoa</taxon>
        <taxon>Spiralia</taxon>
        <taxon>Lophotrochozoa</taxon>
        <taxon>Mollusca</taxon>
        <taxon>Bivalvia</taxon>
        <taxon>Autobranchia</taxon>
        <taxon>Pteriomorphia</taxon>
        <taxon>Arcoida</taxon>
        <taxon>Arcoidea</taxon>
        <taxon>Arcidae</taxon>
        <taxon>Tegillarca</taxon>
    </lineage>
</organism>
<feature type="region of interest" description="Disordered" evidence="2">
    <location>
        <begin position="105"/>
        <end position="129"/>
    </location>
</feature>
<feature type="region of interest" description="Disordered" evidence="2">
    <location>
        <begin position="261"/>
        <end position="282"/>
    </location>
</feature>
<reference evidence="4 5" key="1">
    <citation type="submission" date="2022-12" db="EMBL/GenBank/DDBJ databases">
        <title>Chromosome-level genome of Tegillarca granosa.</title>
        <authorList>
            <person name="Kim J."/>
        </authorList>
    </citation>
    <scope>NUCLEOTIDE SEQUENCE [LARGE SCALE GENOMIC DNA]</scope>
    <source>
        <strain evidence="4">Teg-2019</strain>
        <tissue evidence="4">Adductor muscle</tissue>
    </source>
</reference>
<proteinExistence type="inferred from homology"/>
<evidence type="ECO:0000259" key="3">
    <source>
        <dbReference type="Pfam" id="PF12516"/>
    </source>
</evidence>
<dbReference type="PANTHER" id="PTHR31997">
    <property type="entry name" value="AGAP003710-PA"/>
    <property type="match status" value="1"/>
</dbReference>
<evidence type="ECO:0000256" key="2">
    <source>
        <dbReference type="SAM" id="MobiDB-lite"/>
    </source>
</evidence>
<comment type="similarity">
    <text evidence="1">Belongs to the FAM149 family.</text>
</comment>
<evidence type="ECO:0000313" key="5">
    <source>
        <dbReference type="Proteomes" id="UP001217089"/>
    </source>
</evidence>
<gene>
    <name evidence="4" type="ORF">KUTeg_004477</name>
</gene>
<name>A0ABQ9FQ25_TEGGR</name>
<comment type="caution">
    <text evidence="4">The sequence shown here is derived from an EMBL/GenBank/DDBJ whole genome shotgun (WGS) entry which is preliminary data.</text>
</comment>
<evidence type="ECO:0000256" key="1">
    <source>
        <dbReference type="ARBA" id="ARBA00008309"/>
    </source>
</evidence>
<feature type="region of interest" description="Disordered" evidence="2">
    <location>
        <begin position="407"/>
        <end position="487"/>
    </location>
</feature>
<feature type="domain" description="DUF3719" evidence="3">
    <location>
        <begin position="173"/>
        <end position="220"/>
    </location>
</feature>
<dbReference type="InterPro" id="IPR022194">
    <property type="entry name" value="DUF3719"/>
</dbReference>
<feature type="compositionally biased region" description="Polar residues" evidence="2">
    <location>
        <begin position="431"/>
        <end position="441"/>
    </location>
</feature>
<dbReference type="InterPro" id="IPR039630">
    <property type="entry name" value="FAM149"/>
</dbReference>
<sequence>MATGLIIGYAPMSNINPGWKDLQLDVRSISRGGTGRRTVQFPLYRKRRHYGLARTIVCRSAKIHNRRGISRVSLDDRAFQTLEHTEPAILPADYLRSVNEALTSYGGHDTPSNSGRSSPTITETQSTISTEKVCWTGNTTERSSTDSTYSWDEFDKQAAKKVQYIFEEIDSVLFEQNLEGPLYIQKECQEWGSQFPHLRILGRQLISPQDVGFQAIERESSRPSTGTLGLTDVTDQDLASTQELQRLSLLGKQLVPKSPPFDISSYHSGKSSSRTTQSEYSHLEEEIFSQDGEYEEVIAIDYKDIYEDSDQKKQLTPRRRRIGYPPITPNACLRDSLTSSVFDCLWQEIMDWMKHIIKQYSSHILAEGKASAVPIQEIPSLPSALMSRNEPSLSREPSFQYSGKMSLQTRENSSLHDPTDTPLLTARPASSIPTSVKNRPNSVRYPTRGQRIRLPPMSQDRSKTPFVSDTPLGGTSSRRASTPFGPNLQARTYLGGSMGLGITGSGFQAASDFSHFAHIQPGILEDQEGIEDVYHNQWTPSPPSHHNPYRKMKPVGGSSLVRS</sequence>
<protein>
    <recommendedName>
        <fullName evidence="3">DUF3719 domain-containing protein</fullName>
    </recommendedName>
</protein>
<feature type="region of interest" description="Disordered" evidence="2">
    <location>
        <begin position="534"/>
        <end position="563"/>
    </location>
</feature>
<dbReference type="PANTHER" id="PTHR31997:SF1">
    <property type="entry name" value="AGAP003710-PA"/>
    <property type="match status" value="1"/>
</dbReference>
<keyword evidence="5" id="KW-1185">Reference proteome</keyword>
<dbReference type="Pfam" id="PF12516">
    <property type="entry name" value="DUF3719"/>
    <property type="match status" value="1"/>
</dbReference>
<feature type="compositionally biased region" description="Low complexity" evidence="2">
    <location>
        <begin position="117"/>
        <end position="129"/>
    </location>
</feature>
<evidence type="ECO:0000313" key="4">
    <source>
        <dbReference type="EMBL" id="KAJ8319386.1"/>
    </source>
</evidence>
<feature type="compositionally biased region" description="Polar residues" evidence="2">
    <location>
        <begin position="265"/>
        <end position="280"/>
    </location>
</feature>
<dbReference type="Proteomes" id="UP001217089">
    <property type="component" value="Unassembled WGS sequence"/>
</dbReference>
<accession>A0ABQ9FQ25</accession>
<dbReference type="EMBL" id="JARBDR010000214">
    <property type="protein sequence ID" value="KAJ8319386.1"/>
    <property type="molecule type" value="Genomic_DNA"/>
</dbReference>